<accession>A0AAN4ZM13</accession>
<keyword evidence="3" id="KW-1185">Reference proteome</keyword>
<dbReference type="AlphaFoldDB" id="A0AAN4ZM13"/>
<name>A0AAN4ZM13_9BILA</name>
<evidence type="ECO:0000313" key="3">
    <source>
        <dbReference type="Proteomes" id="UP001328107"/>
    </source>
</evidence>
<dbReference type="GO" id="GO:0031123">
    <property type="term" value="P:RNA 3'-end processing"/>
    <property type="evidence" value="ECO:0007669"/>
    <property type="project" value="TreeGrafter"/>
</dbReference>
<protein>
    <recommendedName>
        <fullName evidence="1">Poly(A) RNA polymerase mitochondrial-like central palm domain-containing protein</fullName>
    </recommendedName>
</protein>
<feature type="non-terminal residue" evidence="2">
    <location>
        <position position="1"/>
    </location>
</feature>
<dbReference type="SUPFAM" id="SSF81301">
    <property type="entry name" value="Nucleotidyltransferase"/>
    <property type="match status" value="1"/>
</dbReference>
<dbReference type="Gene3D" id="3.30.460.10">
    <property type="entry name" value="Beta Polymerase, domain 2"/>
    <property type="match status" value="1"/>
</dbReference>
<dbReference type="InterPro" id="IPR054708">
    <property type="entry name" value="MTPAP-like_central"/>
</dbReference>
<dbReference type="GO" id="GO:0016779">
    <property type="term" value="F:nucleotidyltransferase activity"/>
    <property type="evidence" value="ECO:0007669"/>
    <property type="project" value="TreeGrafter"/>
</dbReference>
<comment type="caution">
    <text evidence="2">The sequence shown here is derived from an EMBL/GenBank/DDBJ whole genome shotgun (WGS) entry which is preliminary data.</text>
</comment>
<proteinExistence type="predicted"/>
<organism evidence="2 3">
    <name type="scientific">Pristionchus mayeri</name>
    <dbReference type="NCBI Taxonomy" id="1317129"/>
    <lineage>
        <taxon>Eukaryota</taxon>
        <taxon>Metazoa</taxon>
        <taxon>Ecdysozoa</taxon>
        <taxon>Nematoda</taxon>
        <taxon>Chromadorea</taxon>
        <taxon>Rhabditida</taxon>
        <taxon>Rhabditina</taxon>
        <taxon>Diplogasteromorpha</taxon>
        <taxon>Diplogasteroidea</taxon>
        <taxon>Neodiplogasteridae</taxon>
        <taxon>Pristionchus</taxon>
    </lineage>
</organism>
<dbReference type="PANTHER" id="PTHR12271:SF123">
    <property type="entry name" value="PROTEIN HESO1"/>
    <property type="match status" value="1"/>
</dbReference>
<evidence type="ECO:0000259" key="1">
    <source>
        <dbReference type="Pfam" id="PF22600"/>
    </source>
</evidence>
<feature type="domain" description="Poly(A) RNA polymerase mitochondrial-like central palm" evidence="1">
    <location>
        <begin position="37"/>
        <end position="185"/>
    </location>
</feature>
<reference evidence="3" key="1">
    <citation type="submission" date="2022-10" db="EMBL/GenBank/DDBJ databases">
        <title>Genome assembly of Pristionchus species.</title>
        <authorList>
            <person name="Yoshida K."/>
            <person name="Sommer R.J."/>
        </authorList>
    </citation>
    <scope>NUCLEOTIDE SEQUENCE [LARGE SCALE GENOMIC DNA]</scope>
    <source>
        <strain evidence="3">RS5460</strain>
    </source>
</reference>
<evidence type="ECO:0000313" key="2">
    <source>
        <dbReference type="EMBL" id="GMR43703.1"/>
    </source>
</evidence>
<dbReference type="SUPFAM" id="SSF81631">
    <property type="entry name" value="PAP/OAS1 substrate-binding domain"/>
    <property type="match status" value="1"/>
</dbReference>
<dbReference type="Gene3D" id="1.10.1410.10">
    <property type="match status" value="1"/>
</dbReference>
<gene>
    <name evidence="2" type="ORF">PMAYCL1PPCAC_13898</name>
</gene>
<dbReference type="PANTHER" id="PTHR12271">
    <property type="entry name" value="POLY A POLYMERASE CID PAP -RELATED"/>
    <property type="match status" value="1"/>
</dbReference>
<dbReference type="Proteomes" id="UP001328107">
    <property type="component" value="Unassembled WGS sequence"/>
</dbReference>
<sequence>CGSLVTNRYFTLLTVRRFTSSEPIIRERRVKRRKQTVWEELANLSYGQATINHRKQLNKTLLDLRRVFENRQDSVLEEFRELKIVEIGSFAMGTSTRSSDLDVLIIPYSNDRTDERIDVFNLNMENWAFRRKRLFQLERRLSKVGITKERADVILRAKVPIVQGITRSGVHFDMQFGMAANLFSSNFVRLAFQLDPRLVLVYHWLRAHAVQKNLFGGKSNLFTAFHLYMLIVHFAQATKILPVLMDEYADHLSTSRYELVKEYMNGKNVAPPLYTTKGLHRWAPDLTNQLVEYYAPMDFTKVEINVGRGTVKERSTVKLLLIEPFLDQENGVCRIQNGAALMNKLFLKIKDGRDG</sequence>
<dbReference type="Pfam" id="PF22600">
    <property type="entry name" value="MTPAP-like_central"/>
    <property type="match status" value="1"/>
</dbReference>
<dbReference type="EMBL" id="BTRK01000003">
    <property type="protein sequence ID" value="GMR43703.1"/>
    <property type="molecule type" value="Genomic_DNA"/>
</dbReference>
<dbReference type="InterPro" id="IPR043519">
    <property type="entry name" value="NT_sf"/>
</dbReference>